<name>A0A6P5YUH6_DURZI</name>
<reference evidence="7" key="1">
    <citation type="submission" date="2025-08" db="UniProtKB">
        <authorList>
            <consortium name="RefSeq"/>
        </authorList>
    </citation>
    <scope>IDENTIFICATION</scope>
    <source>
        <tissue evidence="7">Fruit stalk</tissue>
    </source>
</reference>
<dbReference type="OrthoDB" id="6407410at2759"/>
<dbReference type="InterPro" id="IPR004910">
    <property type="entry name" value="Yippee/Mis18/Cereblon"/>
</dbReference>
<evidence type="ECO:0000256" key="4">
    <source>
        <dbReference type="RuleBase" id="RU110713"/>
    </source>
</evidence>
<dbReference type="AlphaFoldDB" id="A0A6P5YUH6"/>
<dbReference type="Proteomes" id="UP000515121">
    <property type="component" value="Unplaced"/>
</dbReference>
<dbReference type="PROSITE" id="PS51792">
    <property type="entry name" value="YIPPEE"/>
    <property type="match status" value="1"/>
</dbReference>
<evidence type="ECO:0000256" key="2">
    <source>
        <dbReference type="ARBA" id="ARBA00022723"/>
    </source>
</evidence>
<dbReference type="InterPro" id="IPR034751">
    <property type="entry name" value="Yippee"/>
</dbReference>
<keyword evidence="3" id="KW-0862">Zinc</keyword>
<feature type="domain" description="Yippee" evidence="5">
    <location>
        <begin position="12"/>
        <end position="109"/>
    </location>
</feature>
<keyword evidence="6" id="KW-1185">Reference proteome</keyword>
<dbReference type="InterPro" id="IPR039058">
    <property type="entry name" value="Yippee_fam"/>
</dbReference>
<dbReference type="RefSeq" id="XP_022744174.1">
    <property type="nucleotide sequence ID" value="XM_022888439.1"/>
</dbReference>
<gene>
    <name evidence="7" type="primary">LOC111295080</name>
</gene>
<organism evidence="6 7">
    <name type="scientific">Durio zibethinus</name>
    <name type="common">Durian</name>
    <dbReference type="NCBI Taxonomy" id="66656"/>
    <lineage>
        <taxon>Eukaryota</taxon>
        <taxon>Viridiplantae</taxon>
        <taxon>Streptophyta</taxon>
        <taxon>Embryophyta</taxon>
        <taxon>Tracheophyta</taxon>
        <taxon>Spermatophyta</taxon>
        <taxon>Magnoliopsida</taxon>
        <taxon>eudicotyledons</taxon>
        <taxon>Gunneridae</taxon>
        <taxon>Pentapetalae</taxon>
        <taxon>rosids</taxon>
        <taxon>malvids</taxon>
        <taxon>Malvales</taxon>
        <taxon>Malvaceae</taxon>
        <taxon>Helicteroideae</taxon>
        <taxon>Durio</taxon>
    </lineage>
</organism>
<proteinExistence type="inferred from homology"/>
<dbReference type="GO" id="GO:0046872">
    <property type="term" value="F:metal ion binding"/>
    <property type="evidence" value="ECO:0007669"/>
    <property type="project" value="UniProtKB-KW"/>
</dbReference>
<evidence type="ECO:0000256" key="1">
    <source>
        <dbReference type="ARBA" id="ARBA00005613"/>
    </source>
</evidence>
<evidence type="ECO:0000259" key="5">
    <source>
        <dbReference type="PROSITE" id="PS51792"/>
    </source>
</evidence>
<comment type="similarity">
    <text evidence="1 4">Belongs to the yippee family.</text>
</comment>
<evidence type="ECO:0000313" key="7">
    <source>
        <dbReference type="RefSeq" id="XP_022744174.1"/>
    </source>
</evidence>
<evidence type="ECO:0000256" key="3">
    <source>
        <dbReference type="ARBA" id="ARBA00022833"/>
    </source>
</evidence>
<keyword evidence="2" id="KW-0479">Metal-binding</keyword>
<dbReference type="PANTHER" id="PTHR13848">
    <property type="entry name" value="PROTEIN YIPPEE-LIKE CG15309-RELATED"/>
    <property type="match status" value="1"/>
</dbReference>
<sequence>MGRLFVITLEESIYGCKHCHIHRALLDDIISKFFHCKHGKAYFFDKVVNITAGEEAYRMMMIKMHIVFDKICVGCGSIVGWKYESTHEKTKKYKKGKFILERCHITVSFGCMQYFNVLKCQFNCGT</sequence>
<accession>A0A6P5YUH6</accession>
<protein>
    <recommendedName>
        <fullName evidence="4">Protein yippee-like</fullName>
    </recommendedName>
</protein>
<evidence type="ECO:0000313" key="6">
    <source>
        <dbReference type="Proteomes" id="UP000515121"/>
    </source>
</evidence>
<dbReference type="KEGG" id="dzi:111295080"/>
<dbReference type="Pfam" id="PF03226">
    <property type="entry name" value="Yippee-Mis18"/>
    <property type="match status" value="1"/>
</dbReference>
<dbReference type="GeneID" id="111295080"/>